<feature type="non-terminal residue" evidence="1">
    <location>
        <position position="1"/>
    </location>
</feature>
<dbReference type="EMBL" id="HG671296">
    <property type="protein sequence ID" value="CDI80706.1"/>
    <property type="molecule type" value="Genomic_DNA"/>
</dbReference>
<reference evidence="1" key="1">
    <citation type="submission" date="2013-10" db="EMBL/GenBank/DDBJ databases">
        <title>Genomic analysis of the causative agents of coccidiosis in chickens.</title>
        <authorList>
            <person name="Reid A.J."/>
            <person name="Blake D."/>
            <person name="Billington K."/>
            <person name="Browne H."/>
            <person name="Dunn M."/>
            <person name="Hung S."/>
            <person name="Kawahara F."/>
            <person name="Miranda-Saavedra D."/>
            <person name="Mourier T."/>
            <person name="Nagra H."/>
            <person name="Otto T.D."/>
            <person name="Rawlings N."/>
            <person name="Sanchez A."/>
            <person name="Sanders M."/>
            <person name="Subramaniam C."/>
            <person name="Tay Y."/>
            <person name="Dear P."/>
            <person name="Doerig C."/>
            <person name="Gruber A."/>
            <person name="Parkinson J."/>
            <person name="Shirley M."/>
            <person name="Wan K.L."/>
            <person name="Berriman M."/>
            <person name="Tomley F."/>
            <person name="Pain A."/>
        </authorList>
    </citation>
    <scope>NUCLEOTIDE SEQUENCE [LARGE SCALE GENOMIC DNA]</scope>
    <source>
        <strain evidence="1">Houghton</strain>
    </source>
</reference>
<protein>
    <submittedName>
        <fullName evidence="1">Uncharacterized protein</fullName>
    </submittedName>
</protein>
<organism evidence="1 2">
    <name type="scientific">Eimeria acervulina</name>
    <name type="common">Coccidian parasite</name>
    <dbReference type="NCBI Taxonomy" id="5801"/>
    <lineage>
        <taxon>Eukaryota</taxon>
        <taxon>Sar</taxon>
        <taxon>Alveolata</taxon>
        <taxon>Apicomplexa</taxon>
        <taxon>Conoidasida</taxon>
        <taxon>Coccidia</taxon>
        <taxon>Eucoccidiorida</taxon>
        <taxon>Eimeriorina</taxon>
        <taxon>Eimeriidae</taxon>
        <taxon>Eimeria</taxon>
    </lineage>
</organism>
<dbReference type="RefSeq" id="XP_013249369.1">
    <property type="nucleotide sequence ID" value="XM_013393915.1"/>
</dbReference>
<dbReference type="AlphaFoldDB" id="U6GKE8"/>
<name>U6GKE8_EIMAC</name>
<dbReference type="GeneID" id="25273553"/>
<keyword evidence="2" id="KW-1185">Reference proteome</keyword>
<gene>
    <name evidence="1" type="ORF">EAH_00054830</name>
</gene>
<proteinExistence type="predicted"/>
<dbReference type="VEuPathDB" id="ToxoDB:EAH_00054830"/>
<sequence length="60" mass="6852">DYEPIAGGPVRAIPQGFTCWDKVEDLTNFLETHSDVYVTWHKGPGKLSREGLDRFLRNAF</sequence>
<accession>U6GKE8</accession>
<reference evidence="1" key="2">
    <citation type="submission" date="2013-10" db="EMBL/GenBank/DDBJ databases">
        <authorList>
            <person name="Aslett M."/>
        </authorList>
    </citation>
    <scope>NUCLEOTIDE SEQUENCE [LARGE SCALE GENOMIC DNA]</scope>
    <source>
        <strain evidence="1">Houghton</strain>
    </source>
</reference>
<dbReference type="OrthoDB" id="10252231at2759"/>
<dbReference type="Proteomes" id="UP000018050">
    <property type="component" value="Unassembled WGS sequence"/>
</dbReference>
<evidence type="ECO:0000313" key="1">
    <source>
        <dbReference type="EMBL" id="CDI80706.1"/>
    </source>
</evidence>
<evidence type="ECO:0000313" key="2">
    <source>
        <dbReference type="Proteomes" id="UP000018050"/>
    </source>
</evidence>